<evidence type="ECO:0008006" key="4">
    <source>
        <dbReference type="Google" id="ProtNLM"/>
    </source>
</evidence>
<dbReference type="AlphaFoldDB" id="A0AAD7I8W1"/>
<dbReference type="EMBL" id="JARJLG010000147">
    <property type="protein sequence ID" value="KAJ7736768.1"/>
    <property type="molecule type" value="Genomic_DNA"/>
</dbReference>
<gene>
    <name evidence="2" type="ORF">DFH07DRAFT_1064857</name>
</gene>
<comment type="caution">
    <text evidence="2">The sequence shown here is derived from an EMBL/GenBank/DDBJ whole genome shotgun (WGS) entry which is preliminary data.</text>
</comment>
<reference evidence="2" key="1">
    <citation type="submission" date="2023-03" db="EMBL/GenBank/DDBJ databases">
        <title>Massive genome expansion in bonnet fungi (Mycena s.s.) driven by repeated elements and novel gene families across ecological guilds.</title>
        <authorList>
            <consortium name="Lawrence Berkeley National Laboratory"/>
            <person name="Harder C.B."/>
            <person name="Miyauchi S."/>
            <person name="Viragh M."/>
            <person name="Kuo A."/>
            <person name="Thoen E."/>
            <person name="Andreopoulos B."/>
            <person name="Lu D."/>
            <person name="Skrede I."/>
            <person name="Drula E."/>
            <person name="Henrissat B."/>
            <person name="Morin E."/>
            <person name="Kohler A."/>
            <person name="Barry K."/>
            <person name="LaButti K."/>
            <person name="Morin E."/>
            <person name="Salamov A."/>
            <person name="Lipzen A."/>
            <person name="Mereny Z."/>
            <person name="Hegedus B."/>
            <person name="Baldrian P."/>
            <person name="Stursova M."/>
            <person name="Weitz H."/>
            <person name="Taylor A."/>
            <person name="Grigoriev I.V."/>
            <person name="Nagy L.G."/>
            <person name="Martin F."/>
            <person name="Kauserud H."/>
        </authorList>
    </citation>
    <scope>NUCLEOTIDE SEQUENCE</scope>
    <source>
        <strain evidence="2">CBHHK188m</strain>
    </source>
</reference>
<dbReference type="Gene3D" id="3.30.429.10">
    <property type="entry name" value="Macrophage Migration Inhibitory Factor"/>
    <property type="match status" value="1"/>
</dbReference>
<evidence type="ECO:0000313" key="2">
    <source>
        <dbReference type="EMBL" id="KAJ7736768.1"/>
    </source>
</evidence>
<evidence type="ECO:0000256" key="1">
    <source>
        <dbReference type="ARBA" id="ARBA00005851"/>
    </source>
</evidence>
<name>A0AAD7I8W1_9AGAR</name>
<organism evidence="2 3">
    <name type="scientific">Mycena maculata</name>
    <dbReference type="NCBI Taxonomy" id="230809"/>
    <lineage>
        <taxon>Eukaryota</taxon>
        <taxon>Fungi</taxon>
        <taxon>Dikarya</taxon>
        <taxon>Basidiomycota</taxon>
        <taxon>Agaricomycotina</taxon>
        <taxon>Agaricomycetes</taxon>
        <taxon>Agaricomycetidae</taxon>
        <taxon>Agaricales</taxon>
        <taxon>Marasmiineae</taxon>
        <taxon>Mycenaceae</taxon>
        <taxon>Mycena</taxon>
    </lineage>
</organism>
<evidence type="ECO:0000313" key="3">
    <source>
        <dbReference type="Proteomes" id="UP001215280"/>
    </source>
</evidence>
<proteinExistence type="inferred from homology"/>
<accession>A0AAD7I8W1</accession>
<protein>
    <recommendedName>
        <fullName evidence="4">Tautomerase/MIF</fullName>
    </recommendedName>
</protein>
<comment type="similarity">
    <text evidence="1">Belongs to the MIF family.</text>
</comment>
<dbReference type="Proteomes" id="UP001215280">
    <property type="component" value="Unassembled WGS sequence"/>
</dbReference>
<dbReference type="SUPFAM" id="SSF55331">
    <property type="entry name" value="Tautomerase/MIF"/>
    <property type="match status" value="1"/>
</dbReference>
<keyword evidence="3" id="KW-1185">Reference proteome</keyword>
<dbReference type="Pfam" id="PF01187">
    <property type="entry name" value="MIF"/>
    <property type="match status" value="1"/>
</dbReference>
<sequence>MPISNLVTNVKIADVRSFSTSLSKVSSEAWGSPDSDGSNTSASVVYNESLNFNGTYDPAFMLEFKFIDVGRSGTERRDAFAKRLCKFFEEELEIPQSRGYILFKVLANNEIAMDGVTYETWLCRQPK</sequence>
<dbReference type="InterPro" id="IPR014347">
    <property type="entry name" value="Tautomerase/MIF_sf"/>
</dbReference>
<dbReference type="InterPro" id="IPR001398">
    <property type="entry name" value="Macrophage_inhib_fac"/>
</dbReference>